<protein>
    <submittedName>
        <fullName evidence="2">Uncharacterized protein</fullName>
    </submittedName>
</protein>
<gene>
    <name evidence="2" type="ORF">GGR36_003471</name>
</gene>
<dbReference type="Proteomes" id="UP000561045">
    <property type="component" value="Unassembled WGS sequence"/>
</dbReference>
<accession>A0A840BLK9</accession>
<feature type="compositionally biased region" description="Basic and acidic residues" evidence="1">
    <location>
        <begin position="8"/>
        <end position="23"/>
    </location>
</feature>
<sequence length="66" mass="6795">MKPVGEGGLDRRAGGDKTLREEMPLGEATSSGDGGEVRNALERIKPVSAGRILAGIAQFKKSSGIA</sequence>
<proteinExistence type="predicted"/>
<feature type="region of interest" description="Disordered" evidence="1">
    <location>
        <begin position="1"/>
        <end position="37"/>
    </location>
</feature>
<evidence type="ECO:0000313" key="3">
    <source>
        <dbReference type="Proteomes" id="UP000561045"/>
    </source>
</evidence>
<organism evidence="2 3">
    <name type="scientific">Niveibacterium umoris</name>
    <dbReference type="NCBI Taxonomy" id="1193620"/>
    <lineage>
        <taxon>Bacteria</taxon>
        <taxon>Pseudomonadati</taxon>
        <taxon>Pseudomonadota</taxon>
        <taxon>Betaproteobacteria</taxon>
        <taxon>Rhodocyclales</taxon>
        <taxon>Rhodocyclaceae</taxon>
        <taxon>Niveibacterium</taxon>
    </lineage>
</organism>
<name>A0A840BLK9_9RHOO</name>
<evidence type="ECO:0000256" key="1">
    <source>
        <dbReference type="SAM" id="MobiDB-lite"/>
    </source>
</evidence>
<comment type="caution">
    <text evidence="2">The sequence shown here is derived from an EMBL/GenBank/DDBJ whole genome shotgun (WGS) entry which is preliminary data.</text>
</comment>
<dbReference type="AlphaFoldDB" id="A0A840BLK9"/>
<evidence type="ECO:0000313" key="2">
    <source>
        <dbReference type="EMBL" id="MBB4014125.1"/>
    </source>
</evidence>
<reference evidence="2 3" key="1">
    <citation type="submission" date="2020-08" db="EMBL/GenBank/DDBJ databases">
        <title>Genomic Encyclopedia of Type Strains, Phase IV (KMG-IV): sequencing the most valuable type-strain genomes for metagenomic binning, comparative biology and taxonomic classification.</title>
        <authorList>
            <person name="Goeker M."/>
        </authorList>
    </citation>
    <scope>NUCLEOTIDE SEQUENCE [LARGE SCALE GENOMIC DNA]</scope>
    <source>
        <strain evidence="2 3">DSM 106739</strain>
    </source>
</reference>
<dbReference type="EMBL" id="JACIET010000002">
    <property type="protein sequence ID" value="MBB4014125.1"/>
    <property type="molecule type" value="Genomic_DNA"/>
</dbReference>
<keyword evidence="3" id="KW-1185">Reference proteome</keyword>